<gene>
    <name evidence="5" type="ORF">C5745_06760</name>
</gene>
<feature type="signal peptide" evidence="3">
    <location>
        <begin position="1"/>
        <end position="20"/>
    </location>
</feature>
<reference evidence="5 6" key="1">
    <citation type="submission" date="2018-02" db="EMBL/GenBank/DDBJ databases">
        <title>The draft genome of Sphingobacterium sp. 5JN-11.</title>
        <authorList>
            <person name="Liu L."/>
            <person name="Li L."/>
            <person name="Liang L."/>
            <person name="Zhang X."/>
            <person name="Wang T."/>
        </authorList>
    </citation>
    <scope>NUCLEOTIDE SEQUENCE [LARGE SCALE GENOMIC DNA]</scope>
    <source>
        <strain evidence="5 6">5JN-11</strain>
    </source>
</reference>
<dbReference type="SUPFAM" id="SSF103088">
    <property type="entry name" value="OmpA-like"/>
    <property type="match status" value="1"/>
</dbReference>
<comment type="caution">
    <text evidence="5">The sequence shown here is derived from an EMBL/GenBank/DDBJ whole genome shotgun (WGS) entry which is preliminary data.</text>
</comment>
<feature type="domain" description="OmpA-like" evidence="4">
    <location>
        <begin position="302"/>
        <end position="415"/>
    </location>
</feature>
<evidence type="ECO:0000256" key="3">
    <source>
        <dbReference type="SAM" id="SignalP"/>
    </source>
</evidence>
<keyword evidence="2" id="KW-0175">Coiled coil</keyword>
<dbReference type="PANTHER" id="PTHR30329:SF21">
    <property type="entry name" value="LIPOPROTEIN YIAD-RELATED"/>
    <property type="match status" value="1"/>
</dbReference>
<dbReference type="GO" id="GO:0016020">
    <property type="term" value="C:membrane"/>
    <property type="evidence" value="ECO:0007669"/>
    <property type="project" value="UniProtKB-UniRule"/>
</dbReference>
<accession>A0A2S9J5Z6</accession>
<feature type="coiled-coil region" evidence="2">
    <location>
        <begin position="268"/>
        <end position="295"/>
    </location>
</feature>
<dbReference type="InterPro" id="IPR050330">
    <property type="entry name" value="Bact_OuterMem_StrucFunc"/>
</dbReference>
<dbReference type="AlphaFoldDB" id="A0A2S9J5Z6"/>
<dbReference type="PANTHER" id="PTHR30329">
    <property type="entry name" value="STATOR ELEMENT OF FLAGELLAR MOTOR COMPLEX"/>
    <property type="match status" value="1"/>
</dbReference>
<proteinExistence type="predicted"/>
<dbReference type="PROSITE" id="PS51123">
    <property type="entry name" value="OMPA_2"/>
    <property type="match status" value="1"/>
</dbReference>
<keyword evidence="1" id="KW-0472">Membrane</keyword>
<keyword evidence="6" id="KW-1185">Reference proteome</keyword>
<dbReference type="EMBL" id="PVBQ01000004">
    <property type="protein sequence ID" value="PRD48202.1"/>
    <property type="molecule type" value="Genomic_DNA"/>
</dbReference>
<dbReference type="RefSeq" id="WP_105716229.1">
    <property type="nucleotide sequence ID" value="NZ_PVBQ01000004.1"/>
</dbReference>
<evidence type="ECO:0000256" key="1">
    <source>
        <dbReference type="PROSITE-ProRule" id="PRU00473"/>
    </source>
</evidence>
<name>A0A2S9J5Z6_9SPHI</name>
<dbReference type="OrthoDB" id="1453138at2"/>
<dbReference type="Gene3D" id="3.30.1330.60">
    <property type="entry name" value="OmpA-like domain"/>
    <property type="match status" value="1"/>
</dbReference>
<sequence>MKNFIILSLFALGGVSAVNAQSLPVQRDTTVTVSSDRYKVVTNRFFNNWFLGVGGGANIYFGDHDRQMKFADRIAAPVLSVQLGKWFTPGIGVRANFTHGTVKGVTQELGKFSTGEKYNNTDYRPLVKEKFDYRHYHADALFNLSNLFGGYKEDRFYTLNFYGGLGWMVNASDVTSGEPLKRKLRDVSANVGVENVFRLNRSLDLTLDIRGAMVDDRFDGEDGTNKVENERQEGPLSAILALKYNFNKRNWDKPTTTVIESSYDETLLNELRDRVAKLAADNEALKRQLADAKGKVITEVKFQDRILAAPILVTFKIDTWEVRNEARVNLGFFAETIKRGSPDVIYTITGYADKGTGSVARNELLSRNRAAAIKKVLVEEFGVDPARLRTEHKGGVENMYYDDPRVSRAVIVIGE</sequence>
<organism evidence="5 6">
    <name type="scientific">Sphingobacterium haloxyli</name>
    <dbReference type="NCBI Taxonomy" id="2100533"/>
    <lineage>
        <taxon>Bacteria</taxon>
        <taxon>Pseudomonadati</taxon>
        <taxon>Bacteroidota</taxon>
        <taxon>Sphingobacteriia</taxon>
        <taxon>Sphingobacteriales</taxon>
        <taxon>Sphingobacteriaceae</taxon>
        <taxon>Sphingobacterium</taxon>
    </lineage>
</organism>
<dbReference type="Proteomes" id="UP000239711">
    <property type="component" value="Unassembled WGS sequence"/>
</dbReference>
<dbReference type="Pfam" id="PF00691">
    <property type="entry name" value="OmpA"/>
    <property type="match status" value="1"/>
</dbReference>
<evidence type="ECO:0000259" key="4">
    <source>
        <dbReference type="PROSITE" id="PS51123"/>
    </source>
</evidence>
<protein>
    <submittedName>
        <fullName evidence="5">Cell envelope biogenesis protein OmpA</fullName>
    </submittedName>
</protein>
<dbReference type="InterPro" id="IPR006665">
    <property type="entry name" value="OmpA-like"/>
</dbReference>
<evidence type="ECO:0000313" key="5">
    <source>
        <dbReference type="EMBL" id="PRD48202.1"/>
    </source>
</evidence>
<dbReference type="InterPro" id="IPR036737">
    <property type="entry name" value="OmpA-like_sf"/>
</dbReference>
<feature type="chain" id="PRO_5015660715" evidence="3">
    <location>
        <begin position="21"/>
        <end position="415"/>
    </location>
</feature>
<keyword evidence="3" id="KW-0732">Signal</keyword>
<evidence type="ECO:0000313" key="6">
    <source>
        <dbReference type="Proteomes" id="UP000239711"/>
    </source>
</evidence>
<evidence type="ECO:0000256" key="2">
    <source>
        <dbReference type="SAM" id="Coils"/>
    </source>
</evidence>